<dbReference type="InterPro" id="IPR051907">
    <property type="entry name" value="DoxX-like_oxidoreductase"/>
</dbReference>
<dbReference type="GO" id="GO:0005886">
    <property type="term" value="C:plasma membrane"/>
    <property type="evidence" value="ECO:0007669"/>
    <property type="project" value="UniProtKB-SubCell"/>
</dbReference>
<dbReference type="OrthoDB" id="9792760at2"/>
<evidence type="ECO:0000256" key="4">
    <source>
        <dbReference type="ARBA" id="ARBA00022692"/>
    </source>
</evidence>
<dbReference type="EMBL" id="SNZB01000007">
    <property type="protein sequence ID" value="TDR16859.1"/>
    <property type="molecule type" value="Genomic_DNA"/>
</dbReference>
<keyword evidence="5 7" id="KW-1133">Transmembrane helix</keyword>
<feature type="transmembrane region" description="Helical" evidence="7">
    <location>
        <begin position="70"/>
        <end position="90"/>
    </location>
</feature>
<feature type="transmembrane region" description="Helical" evidence="7">
    <location>
        <begin position="12"/>
        <end position="29"/>
    </location>
</feature>
<dbReference type="Pfam" id="PF07681">
    <property type="entry name" value="DoxX"/>
    <property type="match status" value="1"/>
</dbReference>
<keyword evidence="6 7" id="KW-0472">Membrane</keyword>
<feature type="transmembrane region" description="Helical" evidence="7">
    <location>
        <begin position="41"/>
        <end position="63"/>
    </location>
</feature>
<comment type="subcellular location">
    <subcellularLocation>
        <location evidence="1">Cell membrane</location>
        <topology evidence="1">Multi-pass membrane protein</topology>
    </subcellularLocation>
</comment>
<evidence type="ECO:0000256" key="1">
    <source>
        <dbReference type="ARBA" id="ARBA00004651"/>
    </source>
</evidence>
<evidence type="ECO:0000256" key="7">
    <source>
        <dbReference type="SAM" id="Phobius"/>
    </source>
</evidence>
<comment type="similarity">
    <text evidence="2">Belongs to the DoxX family.</text>
</comment>
<dbReference type="PANTHER" id="PTHR33452:SF1">
    <property type="entry name" value="INNER MEMBRANE PROTEIN YPHA-RELATED"/>
    <property type="match status" value="1"/>
</dbReference>
<comment type="caution">
    <text evidence="8">The sequence shown here is derived from an EMBL/GenBank/DDBJ whole genome shotgun (WGS) entry which is preliminary data.</text>
</comment>
<keyword evidence="4 7" id="KW-0812">Transmembrane</keyword>
<evidence type="ECO:0000256" key="6">
    <source>
        <dbReference type="ARBA" id="ARBA00023136"/>
    </source>
</evidence>
<organism evidence="8 9">
    <name type="scientific">Marinicella litoralis</name>
    <dbReference type="NCBI Taxonomy" id="644220"/>
    <lineage>
        <taxon>Bacteria</taxon>
        <taxon>Pseudomonadati</taxon>
        <taxon>Pseudomonadota</taxon>
        <taxon>Gammaproteobacteria</taxon>
        <taxon>Lysobacterales</taxon>
        <taxon>Marinicellaceae</taxon>
        <taxon>Marinicella</taxon>
    </lineage>
</organism>
<dbReference type="InterPro" id="IPR032808">
    <property type="entry name" value="DoxX"/>
</dbReference>
<evidence type="ECO:0000313" key="8">
    <source>
        <dbReference type="EMBL" id="TDR16859.1"/>
    </source>
</evidence>
<evidence type="ECO:0000256" key="2">
    <source>
        <dbReference type="ARBA" id="ARBA00006679"/>
    </source>
</evidence>
<keyword evidence="3" id="KW-1003">Cell membrane</keyword>
<keyword evidence="9" id="KW-1185">Reference proteome</keyword>
<feature type="transmembrane region" description="Helical" evidence="7">
    <location>
        <begin position="96"/>
        <end position="116"/>
    </location>
</feature>
<reference evidence="8 9" key="1">
    <citation type="submission" date="2019-03" db="EMBL/GenBank/DDBJ databases">
        <title>Genomic Encyclopedia of Type Strains, Phase IV (KMG-IV): sequencing the most valuable type-strain genomes for metagenomic binning, comparative biology and taxonomic classification.</title>
        <authorList>
            <person name="Goeker M."/>
        </authorList>
    </citation>
    <scope>NUCLEOTIDE SEQUENCE [LARGE SCALE GENOMIC DNA]</scope>
    <source>
        <strain evidence="8 9">DSM 25488</strain>
    </source>
</reference>
<name>A0A4R6XF50_9GAMM</name>
<proteinExistence type="inferred from homology"/>
<dbReference type="AlphaFoldDB" id="A0A4R6XF50"/>
<evidence type="ECO:0000256" key="5">
    <source>
        <dbReference type="ARBA" id="ARBA00022989"/>
    </source>
</evidence>
<evidence type="ECO:0000256" key="3">
    <source>
        <dbReference type="ARBA" id="ARBA00022475"/>
    </source>
</evidence>
<accession>A0A4R6XF50</accession>
<dbReference type="RefSeq" id="WP_099019958.1">
    <property type="nucleotide sequence ID" value="NZ_NIHB01000005.1"/>
</dbReference>
<gene>
    <name evidence="8" type="ORF">C8D91_2766</name>
</gene>
<sequence length="126" mass="13673">MKFIQENSSFIGRILISTIFLMAGISKISDYAGTAIYMQAMGVPSGLLPLVIFTEIVGALLIIVGYKTRLAAFLLAGFSVLSALIFHLNFADQTQSIMFMKNMAIAGGFLFLVANGPGQWAMDNRK</sequence>
<dbReference type="PANTHER" id="PTHR33452">
    <property type="entry name" value="OXIDOREDUCTASE CATD-RELATED"/>
    <property type="match status" value="1"/>
</dbReference>
<dbReference type="Proteomes" id="UP000295724">
    <property type="component" value="Unassembled WGS sequence"/>
</dbReference>
<evidence type="ECO:0000313" key="9">
    <source>
        <dbReference type="Proteomes" id="UP000295724"/>
    </source>
</evidence>
<protein>
    <submittedName>
        <fullName evidence="8">Putative oxidoreductase</fullName>
    </submittedName>
</protein>